<organism evidence="1 2">
    <name type="scientific">Brenneria goodwinii</name>
    <dbReference type="NCBI Taxonomy" id="1109412"/>
    <lineage>
        <taxon>Bacteria</taxon>
        <taxon>Pseudomonadati</taxon>
        <taxon>Pseudomonadota</taxon>
        <taxon>Gammaproteobacteria</taxon>
        <taxon>Enterobacterales</taxon>
        <taxon>Pectobacteriaceae</taxon>
        <taxon>Brenneria</taxon>
    </lineage>
</organism>
<evidence type="ECO:0000313" key="2">
    <source>
        <dbReference type="Proteomes" id="UP000044377"/>
    </source>
</evidence>
<accession>A0A0G4JW13</accession>
<dbReference type="AlphaFoldDB" id="A0A0G4JW13"/>
<dbReference type="Proteomes" id="UP000044377">
    <property type="component" value="Unassembled WGS sequence"/>
</dbReference>
<name>A0A0G4JW13_9GAMM</name>
<dbReference type="EMBL" id="CGIG01000001">
    <property type="protein sequence ID" value="CPR17313.1"/>
    <property type="molecule type" value="Genomic_DNA"/>
</dbReference>
<reference evidence="2" key="1">
    <citation type="submission" date="2015-01" db="EMBL/GenBank/DDBJ databases">
        <authorList>
            <person name="Paterson Steve"/>
        </authorList>
    </citation>
    <scope>NUCLEOTIDE SEQUENCE [LARGE SCALE GENOMIC DNA]</scope>
    <source>
        <strain evidence="2">OBR1</strain>
    </source>
</reference>
<dbReference type="STRING" id="1109412.BN1221_02570"/>
<sequence length="62" mass="6790">MNATYCASHAMGGVFASMILPPLFTDKRPIESIGYSAGCRPRLRLSVHQSTFLLISSLCSRE</sequence>
<protein>
    <submittedName>
        <fullName evidence="1">Uncharacterized protein</fullName>
    </submittedName>
</protein>
<gene>
    <name evidence="1" type="ORF">BN1221_02570</name>
</gene>
<evidence type="ECO:0000313" key="1">
    <source>
        <dbReference type="EMBL" id="CPR17313.1"/>
    </source>
</evidence>
<proteinExistence type="predicted"/>
<keyword evidence="2" id="KW-1185">Reference proteome</keyword>